<evidence type="ECO:0000256" key="1">
    <source>
        <dbReference type="SAM" id="MobiDB-lite"/>
    </source>
</evidence>
<feature type="region of interest" description="Disordered" evidence="1">
    <location>
        <begin position="1"/>
        <end position="75"/>
    </location>
</feature>
<comment type="caution">
    <text evidence="3">The sequence shown here is derived from an EMBL/GenBank/DDBJ whole genome shotgun (WGS) entry which is preliminary data.</text>
</comment>
<dbReference type="Proteomes" id="UP001209540">
    <property type="component" value="Unassembled WGS sequence"/>
</dbReference>
<reference evidence="3" key="2">
    <citation type="submission" date="2023-02" db="EMBL/GenBank/DDBJ databases">
        <authorList>
            <consortium name="DOE Joint Genome Institute"/>
            <person name="Mondo S.J."/>
            <person name="Chang Y."/>
            <person name="Wang Y."/>
            <person name="Ahrendt S."/>
            <person name="Andreopoulos W."/>
            <person name="Barry K."/>
            <person name="Beard J."/>
            <person name="Benny G.L."/>
            <person name="Blankenship S."/>
            <person name="Bonito G."/>
            <person name="Cuomo C."/>
            <person name="Desiro A."/>
            <person name="Gervers K.A."/>
            <person name="Hundley H."/>
            <person name="Kuo A."/>
            <person name="LaButti K."/>
            <person name="Lang B.F."/>
            <person name="Lipzen A."/>
            <person name="O'Donnell K."/>
            <person name="Pangilinan J."/>
            <person name="Reynolds N."/>
            <person name="Sandor L."/>
            <person name="Smith M.W."/>
            <person name="Tsang A."/>
            <person name="Grigoriev I.V."/>
            <person name="Stajich J.E."/>
            <person name="Spatafora J.W."/>
        </authorList>
    </citation>
    <scope>NUCLEOTIDE SEQUENCE</scope>
    <source>
        <strain evidence="3">RSA 2281</strain>
    </source>
</reference>
<evidence type="ECO:0000313" key="4">
    <source>
        <dbReference type="Proteomes" id="UP001209540"/>
    </source>
</evidence>
<gene>
    <name evidence="3" type="ORF">BDA99DRAFT_494549</name>
</gene>
<keyword evidence="4" id="KW-1185">Reference proteome</keyword>
<proteinExistence type="predicted"/>
<feature type="transmembrane region" description="Helical" evidence="2">
    <location>
        <begin position="237"/>
        <end position="257"/>
    </location>
</feature>
<protein>
    <submittedName>
        <fullName evidence="3">Uncharacterized protein</fullName>
    </submittedName>
</protein>
<evidence type="ECO:0000313" key="3">
    <source>
        <dbReference type="EMBL" id="KAI9276964.1"/>
    </source>
</evidence>
<name>A0AAD5PJ73_9FUNG</name>
<keyword evidence="2" id="KW-0472">Membrane</keyword>
<sequence length="259" mass="29739">MAQQQQSTDWQNQITENLMNQQRSTTPYSNDTHTAAFTPPPRPSTETTVPDEEKQQQYSPHISPLPPNAVVFKESDPDSSFNRYIETEYGPVLHNRLSENSLKPGPSVHNKHSDSTLRDSKHFDDENLTTFWTALAKDLDTKKKQQLQQQVDAKSPVKHSSDWYQGYDYNATESHGLPAPWWVAAKHDEDGIYSLGALLFIFGFIFPPLWWIGSIWPRRPRQRGGKMAERWQKLNRIMSIGFSVMLILAIIICVAVWKS</sequence>
<keyword evidence="2" id="KW-0812">Transmembrane</keyword>
<organism evidence="3 4">
    <name type="scientific">Phascolomyces articulosus</name>
    <dbReference type="NCBI Taxonomy" id="60185"/>
    <lineage>
        <taxon>Eukaryota</taxon>
        <taxon>Fungi</taxon>
        <taxon>Fungi incertae sedis</taxon>
        <taxon>Mucoromycota</taxon>
        <taxon>Mucoromycotina</taxon>
        <taxon>Mucoromycetes</taxon>
        <taxon>Mucorales</taxon>
        <taxon>Lichtheimiaceae</taxon>
        <taxon>Phascolomyces</taxon>
    </lineage>
</organism>
<feature type="region of interest" description="Disordered" evidence="1">
    <location>
        <begin position="96"/>
        <end position="118"/>
    </location>
</feature>
<feature type="compositionally biased region" description="Polar residues" evidence="1">
    <location>
        <begin position="1"/>
        <end position="35"/>
    </location>
</feature>
<keyword evidence="2" id="KW-1133">Transmembrane helix</keyword>
<dbReference type="AlphaFoldDB" id="A0AAD5PJ73"/>
<dbReference type="EMBL" id="JAIXMP010000002">
    <property type="protein sequence ID" value="KAI9276964.1"/>
    <property type="molecule type" value="Genomic_DNA"/>
</dbReference>
<evidence type="ECO:0000256" key="2">
    <source>
        <dbReference type="SAM" id="Phobius"/>
    </source>
</evidence>
<reference evidence="3" key="1">
    <citation type="journal article" date="2022" name="IScience">
        <title>Evolution of zygomycete secretomes and the origins of terrestrial fungal ecologies.</title>
        <authorList>
            <person name="Chang Y."/>
            <person name="Wang Y."/>
            <person name="Mondo S."/>
            <person name="Ahrendt S."/>
            <person name="Andreopoulos W."/>
            <person name="Barry K."/>
            <person name="Beard J."/>
            <person name="Benny G.L."/>
            <person name="Blankenship S."/>
            <person name="Bonito G."/>
            <person name="Cuomo C."/>
            <person name="Desiro A."/>
            <person name="Gervers K.A."/>
            <person name="Hundley H."/>
            <person name="Kuo A."/>
            <person name="LaButti K."/>
            <person name="Lang B.F."/>
            <person name="Lipzen A."/>
            <person name="O'Donnell K."/>
            <person name="Pangilinan J."/>
            <person name="Reynolds N."/>
            <person name="Sandor L."/>
            <person name="Smith M.E."/>
            <person name="Tsang A."/>
            <person name="Grigoriev I.V."/>
            <person name="Stajich J.E."/>
            <person name="Spatafora J.W."/>
        </authorList>
    </citation>
    <scope>NUCLEOTIDE SEQUENCE</scope>
    <source>
        <strain evidence="3">RSA 2281</strain>
    </source>
</reference>
<feature type="transmembrane region" description="Helical" evidence="2">
    <location>
        <begin position="192"/>
        <end position="216"/>
    </location>
</feature>
<accession>A0AAD5PJ73</accession>